<organism evidence="1 2">
    <name type="scientific">Collimonas pratensis</name>
    <dbReference type="NCBI Taxonomy" id="279113"/>
    <lineage>
        <taxon>Bacteria</taxon>
        <taxon>Pseudomonadati</taxon>
        <taxon>Pseudomonadota</taxon>
        <taxon>Betaproteobacteria</taxon>
        <taxon>Burkholderiales</taxon>
        <taxon>Oxalobacteraceae</taxon>
        <taxon>Collimonas</taxon>
    </lineage>
</organism>
<dbReference type="EMBL" id="CP013236">
    <property type="protein sequence ID" value="AMP13452.1"/>
    <property type="molecule type" value="Genomic_DNA"/>
</dbReference>
<sequence length="40" mass="4647">MFAVVSNRRQGPIDVSGKEIVENEKYWNVLSLLFYLATRC</sequence>
<evidence type="ECO:0000313" key="2">
    <source>
        <dbReference type="Proteomes" id="UP000074914"/>
    </source>
</evidence>
<keyword evidence="2" id="KW-1185">Reference proteome</keyword>
<name>A0ABM5Z306_9BURK</name>
<protein>
    <submittedName>
        <fullName evidence="1">Uncharacterized protein</fullName>
    </submittedName>
</protein>
<proteinExistence type="predicted"/>
<gene>
    <name evidence="1" type="ORF">CPter291_1176</name>
</gene>
<accession>A0ABM5Z306</accession>
<reference evidence="1 2" key="1">
    <citation type="submission" date="2015-11" db="EMBL/GenBank/DDBJ databases">
        <title>Exploring the genomic traits of fungus-feeding bacterial genus Collimonas.</title>
        <authorList>
            <person name="Song C."/>
            <person name="Schmidt R."/>
            <person name="de Jager V."/>
            <person name="Krzyzanowska D."/>
            <person name="Jongedijk E."/>
            <person name="Cankar K."/>
            <person name="Beekwilder J."/>
            <person name="van Veen A."/>
            <person name="de Boer W."/>
            <person name="van Veen J.A."/>
            <person name="Garbeva P."/>
        </authorList>
    </citation>
    <scope>NUCLEOTIDE SEQUENCE [LARGE SCALE GENOMIC DNA]</scope>
    <source>
        <strain evidence="1 2">Ter291</strain>
    </source>
</reference>
<dbReference type="Proteomes" id="UP000074914">
    <property type="component" value="Chromosome"/>
</dbReference>
<evidence type="ECO:0000313" key="1">
    <source>
        <dbReference type="EMBL" id="AMP13452.1"/>
    </source>
</evidence>